<dbReference type="KEGG" id="xal:XALC_0221"/>
<dbReference type="EMBL" id="FP565176">
    <property type="protein sequence ID" value="CBA14766.1"/>
    <property type="molecule type" value="Genomic_DNA"/>
</dbReference>
<evidence type="ECO:0000313" key="3">
    <source>
        <dbReference type="Proteomes" id="UP000001890"/>
    </source>
</evidence>
<proteinExistence type="predicted"/>
<dbReference type="RefSeq" id="WP_012914784.1">
    <property type="nucleotide sequence ID" value="NC_013722.1"/>
</dbReference>
<dbReference type="AlphaFoldDB" id="D2U9V5"/>
<feature type="region of interest" description="Disordered" evidence="1">
    <location>
        <begin position="43"/>
        <end position="62"/>
    </location>
</feature>
<evidence type="ECO:0000256" key="1">
    <source>
        <dbReference type="SAM" id="MobiDB-lite"/>
    </source>
</evidence>
<organism evidence="2 3">
    <name type="scientific">Xanthomonas albilineans (strain GPE PC73 / CFBP 7063)</name>
    <dbReference type="NCBI Taxonomy" id="380358"/>
    <lineage>
        <taxon>Bacteria</taxon>
        <taxon>Pseudomonadati</taxon>
        <taxon>Pseudomonadota</taxon>
        <taxon>Gammaproteobacteria</taxon>
        <taxon>Lysobacterales</taxon>
        <taxon>Lysobacteraceae</taxon>
        <taxon>Xanthomonas</taxon>
    </lineage>
</organism>
<dbReference type="Proteomes" id="UP000001890">
    <property type="component" value="Chromosome"/>
</dbReference>
<gene>
    <name evidence="2" type="ordered locus">XALc_0221</name>
</gene>
<protein>
    <submittedName>
        <fullName evidence="2">Uncharacterized protein</fullName>
    </submittedName>
</protein>
<evidence type="ECO:0000313" key="2">
    <source>
        <dbReference type="EMBL" id="CBA14766.1"/>
    </source>
</evidence>
<dbReference type="STRING" id="380358.XALC_0221"/>
<keyword evidence="3" id="KW-1185">Reference proteome</keyword>
<sequence>MTRLYIYAPHTHAGVRYDPPPEGVEIEVSAQDAEFLYALGKTTPPAAPALPPLANTDDASDD</sequence>
<accession>D2U9V5</accession>
<reference evidence="2 3" key="1">
    <citation type="journal article" date="2009" name="BMC Genomics">
        <title>The complete genome sequence of Xanthomonas albilineans provides new insights into the reductive genome evolution of the xylem-limited Xanthomonadaceae.</title>
        <authorList>
            <person name="Pieretti I."/>
            <person name="Royer M."/>
            <person name="Barbe V."/>
            <person name="Carrere S."/>
            <person name="Koebnik R."/>
            <person name="Cociancich S."/>
            <person name="Couloux A."/>
            <person name="Darrasse A."/>
            <person name="Gouzy J."/>
            <person name="Jacques M.A."/>
            <person name="Lauber E."/>
            <person name="Manceau C."/>
            <person name="Mangenot S."/>
            <person name="Poussier S."/>
            <person name="Segurens B."/>
            <person name="Szurek B."/>
            <person name="Verdier V."/>
            <person name="Arlat M."/>
            <person name="Rott P."/>
        </authorList>
    </citation>
    <scope>NUCLEOTIDE SEQUENCE [LARGE SCALE GENOMIC DNA]</scope>
    <source>
        <strain evidence="3">GPE PC73 / CFBP 7063</strain>
    </source>
</reference>
<dbReference type="PATRIC" id="fig|29447.3.peg.228"/>
<name>D2U9V5_XANAP</name>
<dbReference type="OrthoDB" id="5678374at2"/>